<evidence type="ECO:0000256" key="1">
    <source>
        <dbReference type="SAM" id="MobiDB-lite"/>
    </source>
</evidence>
<dbReference type="AlphaFoldDB" id="A5BBU4"/>
<name>A5BBU4_VITVI</name>
<protein>
    <submittedName>
        <fullName evidence="2">Uncharacterized protein</fullName>
    </submittedName>
</protein>
<reference evidence="2" key="1">
    <citation type="journal article" date="2007" name="PLoS ONE">
        <title>The first genome sequence of an elite grapevine cultivar (Pinot noir Vitis vinifera L.): coping with a highly heterozygous genome.</title>
        <authorList>
            <person name="Velasco R."/>
            <person name="Zharkikh A."/>
            <person name="Troggio M."/>
            <person name="Cartwright D.A."/>
            <person name="Cestaro A."/>
            <person name="Pruss D."/>
            <person name="Pindo M."/>
            <person name="FitzGerald L.M."/>
            <person name="Vezzulli S."/>
            <person name="Reid J."/>
            <person name="Malacarne G."/>
            <person name="Iliev D."/>
            <person name="Coppola G."/>
            <person name="Wardell B."/>
            <person name="Micheletti D."/>
            <person name="Macalma T."/>
            <person name="Facci M."/>
            <person name="Mitchell J.T."/>
            <person name="Perazzolli M."/>
            <person name="Eldredge G."/>
            <person name="Gatto P."/>
            <person name="Oyzerski R."/>
            <person name="Moretto M."/>
            <person name="Gutin N."/>
            <person name="Stefanini M."/>
            <person name="Chen Y."/>
            <person name="Segala C."/>
            <person name="Davenport C."/>
            <person name="Dematte L."/>
            <person name="Mraz A."/>
            <person name="Battilana J."/>
            <person name="Stormo K."/>
            <person name="Costa F."/>
            <person name="Tao Q."/>
            <person name="Si-Ammour A."/>
            <person name="Harkins T."/>
            <person name="Lackey A."/>
            <person name="Perbost C."/>
            <person name="Taillon B."/>
            <person name="Stella A."/>
            <person name="Solovyev V."/>
            <person name="Fawcett J.A."/>
            <person name="Sterck L."/>
            <person name="Vandepoele K."/>
            <person name="Grando S.M."/>
            <person name="Toppo S."/>
            <person name="Moser C."/>
            <person name="Lanchbury J."/>
            <person name="Bogden R."/>
            <person name="Skolnick M."/>
            <person name="Sgaramella V."/>
            <person name="Bhatnagar S.K."/>
            <person name="Fontana P."/>
            <person name="Gutin A."/>
            <person name="Van de Peer Y."/>
            <person name="Salamini F."/>
            <person name="Viola R."/>
        </authorList>
    </citation>
    <scope>NUCLEOTIDE SEQUENCE</scope>
</reference>
<evidence type="ECO:0000313" key="2">
    <source>
        <dbReference type="EMBL" id="CAN67746.1"/>
    </source>
</evidence>
<dbReference type="EMBL" id="AM453835">
    <property type="protein sequence ID" value="CAN67746.1"/>
    <property type="molecule type" value="Genomic_DNA"/>
</dbReference>
<sequence>MALNTERRYDDGFERRNGKVMALNANKDEMMALNAETGNVTPNVNLGSEDDGSERRTTRK</sequence>
<accession>A5BBU4</accession>
<proteinExistence type="predicted"/>
<organism evidence="2">
    <name type="scientific">Vitis vinifera</name>
    <name type="common">Grape</name>
    <dbReference type="NCBI Taxonomy" id="29760"/>
    <lineage>
        <taxon>Eukaryota</taxon>
        <taxon>Viridiplantae</taxon>
        <taxon>Streptophyta</taxon>
        <taxon>Embryophyta</taxon>
        <taxon>Tracheophyta</taxon>
        <taxon>Spermatophyta</taxon>
        <taxon>Magnoliopsida</taxon>
        <taxon>eudicotyledons</taxon>
        <taxon>Gunneridae</taxon>
        <taxon>Pentapetalae</taxon>
        <taxon>rosids</taxon>
        <taxon>Vitales</taxon>
        <taxon>Vitaceae</taxon>
        <taxon>Viteae</taxon>
        <taxon>Vitis</taxon>
    </lineage>
</organism>
<feature type="region of interest" description="Disordered" evidence="1">
    <location>
        <begin position="39"/>
        <end position="60"/>
    </location>
</feature>
<gene>
    <name evidence="2" type="ORF">VITISV_030425</name>
</gene>